<dbReference type="RefSeq" id="WP_094905339.1">
    <property type="nucleotide sequence ID" value="NZ_NPEZ01000001.1"/>
</dbReference>
<gene>
    <name evidence="3" type="ORF">CFN03_00475</name>
</gene>
<proteinExistence type="predicted"/>
<evidence type="ECO:0000259" key="2">
    <source>
        <dbReference type="Pfam" id="PF20251"/>
    </source>
</evidence>
<feature type="chain" id="PRO_5038884805" description="Bacterial Ig-like domain-containing protein" evidence="1">
    <location>
        <begin position="25"/>
        <end position="160"/>
    </location>
</feature>
<protein>
    <recommendedName>
        <fullName evidence="2">Bacterial Ig-like domain-containing protein</fullName>
    </recommendedName>
</protein>
<dbReference type="Proteomes" id="UP000216682">
    <property type="component" value="Unassembled WGS sequence"/>
</dbReference>
<feature type="domain" description="Bacterial Ig-like" evidence="2">
    <location>
        <begin position="41"/>
        <end position="148"/>
    </location>
</feature>
<feature type="signal peptide" evidence="1">
    <location>
        <begin position="1"/>
        <end position="24"/>
    </location>
</feature>
<evidence type="ECO:0000313" key="4">
    <source>
        <dbReference type="Proteomes" id="UP000216682"/>
    </source>
</evidence>
<name>A0A265E866_9STAP</name>
<reference evidence="3 4" key="1">
    <citation type="submission" date="2017-07" db="EMBL/GenBank/DDBJ databases">
        <title>Shotgun whole genome sequences of three halophilic bacterial isolates.</title>
        <authorList>
            <person name="Pozzo T."/>
            <person name="Higdon S.M."/>
            <person name="Quillaguaman J."/>
        </authorList>
    </citation>
    <scope>NUCLEOTIDE SEQUENCE [LARGE SCALE GENOMIC DNA]</scope>
    <source>
        <strain evidence="3 4">BU-1</strain>
    </source>
</reference>
<evidence type="ECO:0000256" key="1">
    <source>
        <dbReference type="SAM" id="SignalP"/>
    </source>
</evidence>
<comment type="caution">
    <text evidence="3">The sequence shown here is derived from an EMBL/GenBank/DDBJ whole genome shotgun (WGS) entry which is preliminary data.</text>
</comment>
<sequence length="160" mass="18191">MSKNSIFVIIAFIPLLLSSCITRPAPDLLDDPSPRQELPQSEDITFSLAQTTHSLPIDKVDLTITNTGTSYYTFGEFFYLEKVVEDTWYMLEIEDSNFNDFSSFDNYGYRLAPGESREETLVLSNYAFTFDPGKYRIAKAFNNEATSETIWLSAGFEVVD</sequence>
<dbReference type="PROSITE" id="PS51257">
    <property type="entry name" value="PROKAR_LIPOPROTEIN"/>
    <property type="match status" value="1"/>
</dbReference>
<dbReference type="AlphaFoldDB" id="A0A265E866"/>
<accession>A0A265E866</accession>
<dbReference type="EMBL" id="NPEZ01000001">
    <property type="protein sequence ID" value="OZT77792.1"/>
    <property type="molecule type" value="Genomic_DNA"/>
</dbReference>
<keyword evidence="1" id="KW-0732">Signal</keyword>
<organism evidence="3 4">
    <name type="scientific">Salinicoccus roseus</name>
    <dbReference type="NCBI Taxonomy" id="45670"/>
    <lineage>
        <taxon>Bacteria</taxon>
        <taxon>Bacillati</taxon>
        <taxon>Bacillota</taxon>
        <taxon>Bacilli</taxon>
        <taxon>Bacillales</taxon>
        <taxon>Staphylococcaceae</taxon>
        <taxon>Salinicoccus</taxon>
    </lineage>
</organism>
<dbReference type="Pfam" id="PF20251">
    <property type="entry name" value="Big_14"/>
    <property type="match status" value="1"/>
</dbReference>
<dbReference type="InterPro" id="IPR046878">
    <property type="entry name" value="Big_14"/>
</dbReference>
<evidence type="ECO:0000313" key="3">
    <source>
        <dbReference type="EMBL" id="OZT77792.1"/>
    </source>
</evidence>